<proteinExistence type="predicted"/>
<accession>X1MQ26</accession>
<dbReference type="AlphaFoldDB" id="X1MQ26"/>
<organism evidence="1">
    <name type="scientific">marine sediment metagenome</name>
    <dbReference type="NCBI Taxonomy" id="412755"/>
    <lineage>
        <taxon>unclassified sequences</taxon>
        <taxon>metagenomes</taxon>
        <taxon>ecological metagenomes</taxon>
    </lineage>
</organism>
<reference evidence="1" key="1">
    <citation type="journal article" date="2014" name="Front. Microbiol.">
        <title>High frequency of phylogenetically diverse reductive dehalogenase-homologous genes in deep subseafloor sedimentary metagenomes.</title>
        <authorList>
            <person name="Kawai M."/>
            <person name="Futagami T."/>
            <person name="Toyoda A."/>
            <person name="Takaki Y."/>
            <person name="Nishi S."/>
            <person name="Hori S."/>
            <person name="Arai W."/>
            <person name="Tsubouchi T."/>
            <person name="Morono Y."/>
            <person name="Uchiyama I."/>
            <person name="Ito T."/>
            <person name="Fujiyama A."/>
            <person name="Inagaki F."/>
            <person name="Takami H."/>
        </authorList>
    </citation>
    <scope>NUCLEOTIDE SEQUENCE</scope>
    <source>
        <strain evidence="1">Expedition CK06-06</strain>
    </source>
</reference>
<dbReference type="EMBL" id="BARV01008149">
    <property type="protein sequence ID" value="GAI16790.1"/>
    <property type="molecule type" value="Genomic_DNA"/>
</dbReference>
<sequence length="144" mass="16410">MTVLLQEPDNARARPTSLLKKDPDYNRIFNTSIPIEMYYKCTKIALLATEFLKKMRKPSLHPKDINNIRFHLVMYASATIANKLAPTPNDILKIEISKLDTTFLRKCLVPVFETYASLGGDDQAAKGPEFVQLLKEKLRSVIDQ</sequence>
<protein>
    <submittedName>
        <fullName evidence="1">Uncharacterized protein</fullName>
    </submittedName>
</protein>
<comment type="caution">
    <text evidence="1">The sequence shown here is derived from an EMBL/GenBank/DDBJ whole genome shotgun (WGS) entry which is preliminary data.</text>
</comment>
<evidence type="ECO:0000313" key="1">
    <source>
        <dbReference type="EMBL" id="GAI16790.1"/>
    </source>
</evidence>
<gene>
    <name evidence="1" type="ORF">S06H3_16467</name>
</gene>
<name>X1MQ26_9ZZZZ</name>